<dbReference type="Pfam" id="PF01547">
    <property type="entry name" value="SBP_bac_1"/>
    <property type="match status" value="1"/>
</dbReference>
<evidence type="ECO:0000256" key="3">
    <source>
        <dbReference type="SAM" id="SignalP"/>
    </source>
</evidence>
<keyword evidence="5" id="KW-1185">Reference proteome</keyword>
<accession>A0A101RZW2</accession>
<feature type="chain" id="PRO_5038389052" evidence="3">
    <location>
        <begin position="30"/>
        <end position="436"/>
    </location>
</feature>
<name>A0A101RZW2_9ACTN</name>
<protein>
    <submittedName>
        <fullName evidence="4">ABC transporter substrate-binding protein</fullName>
    </submittedName>
</protein>
<dbReference type="SUPFAM" id="SSF53850">
    <property type="entry name" value="Periplasmic binding protein-like II"/>
    <property type="match status" value="1"/>
</dbReference>
<dbReference type="PANTHER" id="PTHR43649:SF29">
    <property type="entry name" value="OSMOPROTECTIVE COMPOUNDS-BINDING PROTEIN GGTB"/>
    <property type="match status" value="1"/>
</dbReference>
<dbReference type="RefSeq" id="WP_062240552.1">
    <property type="nucleotide sequence ID" value="NZ_JBPJFL010000002.1"/>
</dbReference>
<dbReference type="PROSITE" id="PS51257">
    <property type="entry name" value="PROKAR_LIPOPROTEIN"/>
    <property type="match status" value="1"/>
</dbReference>
<evidence type="ECO:0000256" key="1">
    <source>
        <dbReference type="ARBA" id="ARBA00008520"/>
    </source>
</evidence>
<reference evidence="4 5" key="1">
    <citation type="submission" date="2015-10" db="EMBL/GenBank/DDBJ databases">
        <title>Draft genome sequence of Streptomyces griseorubiginosus DSM 40469, type strain for the species Streptomyces griseorubiginosus.</title>
        <authorList>
            <person name="Ruckert C."/>
            <person name="Winkler A."/>
            <person name="Kalinowski J."/>
            <person name="Kampfer P."/>
            <person name="Glaeser S."/>
        </authorList>
    </citation>
    <scope>NUCLEOTIDE SEQUENCE [LARGE SCALE GENOMIC DNA]</scope>
    <source>
        <strain evidence="4 5">DSM 40469</strain>
    </source>
</reference>
<dbReference type="PANTHER" id="PTHR43649">
    <property type="entry name" value="ARABINOSE-BINDING PROTEIN-RELATED"/>
    <property type="match status" value="1"/>
</dbReference>
<evidence type="ECO:0000313" key="4">
    <source>
        <dbReference type="EMBL" id="KUN64761.1"/>
    </source>
</evidence>
<comment type="caution">
    <text evidence="4">The sequence shown here is derived from an EMBL/GenBank/DDBJ whole genome shotgun (WGS) entry which is preliminary data.</text>
</comment>
<comment type="similarity">
    <text evidence="1">Belongs to the bacterial solute-binding protein 1 family.</text>
</comment>
<proteinExistence type="inferred from homology"/>
<feature type="signal peptide" evidence="3">
    <location>
        <begin position="1"/>
        <end position="29"/>
    </location>
</feature>
<dbReference type="EMBL" id="LMWV01000019">
    <property type="protein sequence ID" value="KUN64761.1"/>
    <property type="molecule type" value="Genomic_DNA"/>
</dbReference>
<keyword evidence="3" id="KW-0732">Signal</keyword>
<organism evidence="4 5">
    <name type="scientific">Streptomyces griseorubiginosus</name>
    <dbReference type="NCBI Taxonomy" id="67304"/>
    <lineage>
        <taxon>Bacteria</taxon>
        <taxon>Bacillati</taxon>
        <taxon>Actinomycetota</taxon>
        <taxon>Actinomycetes</taxon>
        <taxon>Kitasatosporales</taxon>
        <taxon>Streptomycetaceae</taxon>
        <taxon>Streptomyces</taxon>
    </lineage>
</organism>
<evidence type="ECO:0000313" key="5">
    <source>
        <dbReference type="Proteomes" id="UP000054375"/>
    </source>
</evidence>
<evidence type="ECO:0000256" key="2">
    <source>
        <dbReference type="ARBA" id="ARBA00022448"/>
    </source>
</evidence>
<gene>
    <name evidence="4" type="ORF">AQJ54_22930</name>
</gene>
<dbReference type="InterPro" id="IPR006059">
    <property type="entry name" value="SBP"/>
</dbReference>
<dbReference type="AlphaFoldDB" id="A0A101RZW2"/>
<dbReference type="Proteomes" id="UP000054375">
    <property type="component" value="Unassembled WGS sequence"/>
</dbReference>
<dbReference type="Gene3D" id="3.40.190.10">
    <property type="entry name" value="Periplasmic binding protein-like II"/>
    <property type="match status" value="2"/>
</dbReference>
<sequence>MHNTLRNTLRTRRVALVATAATSALLLSACGGGSGAGSAAKEFSLTINDDNHIVQQELTTLGKGACAAQNKALPLKIQTLPIGNVDQKVQLLAGQNALPVQFAAGGTPQLTKTLDKAGQVLDLEKTLKDLGVWDDLQPAAIKTVENLYGKFNVMPYQFNIEGIWYNKKLFADQHVATPTTYDQLVAAAAKFKGAGVTPFAADGKDGWPLTRLISGYLYRELGPDALQAVADGKAKLTDPAYVKAAQAVAELGKAGYFGQGVGSIDYDTATQQFLTGKAAMFYMGSWALGDFNDKTKNRIGADNVGFMPFPTVAGGKGSADQIPANVGLPVAVSAKSYDAKVGDWLTCITKNYGAASLKDQGTVSGFKPNGDTGTLPPLTQTVQDTISKTTTSTLWFEALFNTKATETSQTNAAPLVTGSLSAKDFMQKIQTDLDNG</sequence>
<keyword evidence="2" id="KW-0813">Transport</keyword>
<dbReference type="InterPro" id="IPR050490">
    <property type="entry name" value="Bact_solute-bd_prot1"/>
</dbReference>